<keyword evidence="7" id="KW-1185">Reference proteome</keyword>
<evidence type="ECO:0000256" key="5">
    <source>
        <dbReference type="RuleBase" id="RU000660"/>
    </source>
</evidence>
<dbReference type="NCBIfam" id="TIGR00059">
    <property type="entry name" value="L17"/>
    <property type="match status" value="1"/>
</dbReference>
<dbReference type="InterPro" id="IPR036373">
    <property type="entry name" value="Ribosomal_bL17_sf"/>
</dbReference>
<evidence type="ECO:0000256" key="4">
    <source>
        <dbReference type="HAMAP-Rule" id="MF_01368"/>
    </source>
</evidence>
<dbReference type="SUPFAM" id="SSF64263">
    <property type="entry name" value="Prokaryotic ribosomal protein L17"/>
    <property type="match status" value="1"/>
</dbReference>
<comment type="similarity">
    <text evidence="1 4 5">Belongs to the bacterial ribosomal protein bL17 family.</text>
</comment>
<keyword evidence="2 4" id="KW-0689">Ribosomal protein</keyword>
<dbReference type="PROSITE" id="PS01167">
    <property type="entry name" value="RIBOSOMAL_L17"/>
    <property type="match status" value="1"/>
</dbReference>
<organism evidence="6 7">
    <name type="scientific">Lapidilactobacillus gannanensis</name>
    <dbReference type="NCBI Taxonomy" id="2486002"/>
    <lineage>
        <taxon>Bacteria</taxon>
        <taxon>Bacillati</taxon>
        <taxon>Bacillota</taxon>
        <taxon>Bacilli</taxon>
        <taxon>Lactobacillales</taxon>
        <taxon>Lactobacillaceae</taxon>
        <taxon>Lapidilactobacillus</taxon>
    </lineage>
</organism>
<comment type="subunit">
    <text evidence="4">Part of the 50S ribosomal subunit. Contacts protein L32.</text>
</comment>
<dbReference type="PANTHER" id="PTHR14413:SF16">
    <property type="entry name" value="LARGE RIBOSOMAL SUBUNIT PROTEIN BL17M"/>
    <property type="match status" value="1"/>
</dbReference>
<evidence type="ECO:0000256" key="2">
    <source>
        <dbReference type="ARBA" id="ARBA00022980"/>
    </source>
</evidence>
<comment type="caution">
    <text evidence="6">The sequence shown here is derived from an EMBL/GenBank/DDBJ whole genome shotgun (WGS) entry which is preliminary data.</text>
</comment>
<name>A0ABW4BPA0_9LACO</name>
<dbReference type="Gene3D" id="3.90.1030.10">
    <property type="entry name" value="Ribosomal protein L17"/>
    <property type="match status" value="1"/>
</dbReference>
<protein>
    <recommendedName>
        <fullName evidence="4">Large ribosomal subunit protein bL17</fullName>
    </recommendedName>
</protein>
<proteinExistence type="inferred from homology"/>
<dbReference type="InterPro" id="IPR000456">
    <property type="entry name" value="Ribosomal_bL17"/>
</dbReference>
<sequence>MSYRKLGRASAPRKAMLRSLTTDLLVHEHIETTETRAKEIRRSAEKMITLGKRGDLHARRQAAAYLRNEIADIHEEGEEVVVQSALQKVFSDLAPRYKDRNGGYTRILKTTQRRGDGAPMVIIELV</sequence>
<dbReference type="Proteomes" id="UP001597191">
    <property type="component" value="Unassembled WGS sequence"/>
</dbReference>
<dbReference type="GO" id="GO:0005840">
    <property type="term" value="C:ribosome"/>
    <property type="evidence" value="ECO:0007669"/>
    <property type="project" value="UniProtKB-KW"/>
</dbReference>
<dbReference type="HAMAP" id="MF_01368">
    <property type="entry name" value="Ribosomal_bL17"/>
    <property type="match status" value="1"/>
</dbReference>
<dbReference type="Pfam" id="PF01196">
    <property type="entry name" value="Ribosomal_L17"/>
    <property type="match status" value="1"/>
</dbReference>
<keyword evidence="3 4" id="KW-0687">Ribonucleoprotein</keyword>
<gene>
    <name evidence="4 6" type="primary">rplQ</name>
    <name evidence="6" type="ORF">ACFQ4R_08610</name>
</gene>
<evidence type="ECO:0000256" key="1">
    <source>
        <dbReference type="ARBA" id="ARBA00008777"/>
    </source>
</evidence>
<dbReference type="RefSeq" id="WP_125650524.1">
    <property type="nucleotide sequence ID" value="NZ_JBHTOH010000084.1"/>
</dbReference>
<dbReference type="PANTHER" id="PTHR14413">
    <property type="entry name" value="RIBOSOMAL PROTEIN L17"/>
    <property type="match status" value="1"/>
</dbReference>
<dbReference type="EMBL" id="JBHTOH010000084">
    <property type="protein sequence ID" value="MFD1411643.1"/>
    <property type="molecule type" value="Genomic_DNA"/>
</dbReference>
<accession>A0ABW4BPA0</accession>
<reference evidence="7" key="1">
    <citation type="journal article" date="2019" name="Int. J. Syst. Evol. Microbiol.">
        <title>The Global Catalogue of Microorganisms (GCM) 10K type strain sequencing project: providing services to taxonomists for standard genome sequencing and annotation.</title>
        <authorList>
            <consortium name="The Broad Institute Genomics Platform"/>
            <consortium name="The Broad Institute Genome Sequencing Center for Infectious Disease"/>
            <person name="Wu L."/>
            <person name="Ma J."/>
        </authorList>
    </citation>
    <scope>NUCLEOTIDE SEQUENCE [LARGE SCALE GENOMIC DNA]</scope>
    <source>
        <strain evidence="7">CCM 8937</strain>
    </source>
</reference>
<dbReference type="InterPro" id="IPR047859">
    <property type="entry name" value="Ribosomal_bL17_CS"/>
</dbReference>
<evidence type="ECO:0000256" key="3">
    <source>
        <dbReference type="ARBA" id="ARBA00023274"/>
    </source>
</evidence>
<evidence type="ECO:0000313" key="6">
    <source>
        <dbReference type="EMBL" id="MFD1411643.1"/>
    </source>
</evidence>
<evidence type="ECO:0000313" key="7">
    <source>
        <dbReference type="Proteomes" id="UP001597191"/>
    </source>
</evidence>